<evidence type="ECO:0000256" key="5">
    <source>
        <dbReference type="ARBA" id="ARBA00022691"/>
    </source>
</evidence>
<evidence type="ECO:0000256" key="6">
    <source>
        <dbReference type="HAMAP-Rule" id="MF_01877"/>
    </source>
</evidence>
<dbReference type="InterPro" id="IPR000878">
    <property type="entry name" value="4pyrrol_Mease"/>
</dbReference>
<keyword evidence="3 6" id="KW-0489">Methyltransferase</keyword>
<dbReference type="HAMAP" id="MF_01877">
    <property type="entry name" value="16SrRNA_methyltr_I"/>
    <property type="match status" value="1"/>
</dbReference>
<dbReference type="Gene3D" id="3.30.950.10">
    <property type="entry name" value="Methyltransferase, Cobalt-precorrin-4 Transmethylase, Domain 2"/>
    <property type="match status" value="1"/>
</dbReference>
<dbReference type="InterPro" id="IPR008189">
    <property type="entry name" value="rRNA_ssu_MeTfrase_I"/>
</dbReference>
<gene>
    <name evidence="6" type="primary">rsmI</name>
    <name evidence="8" type="ORF">C8D82_10424</name>
</gene>
<comment type="subcellular location">
    <subcellularLocation>
        <location evidence="6">Cytoplasm</location>
    </subcellularLocation>
</comment>
<dbReference type="GeneID" id="78294194"/>
<evidence type="ECO:0000313" key="8">
    <source>
        <dbReference type="EMBL" id="PVY44881.1"/>
    </source>
</evidence>
<dbReference type="EMBL" id="QEKH01000004">
    <property type="protein sequence ID" value="PVY44881.1"/>
    <property type="molecule type" value="Genomic_DNA"/>
</dbReference>
<dbReference type="GO" id="GO:0070677">
    <property type="term" value="F:rRNA (cytosine-2'-O-)-methyltransferase activity"/>
    <property type="evidence" value="ECO:0007669"/>
    <property type="project" value="UniProtKB-UniRule"/>
</dbReference>
<evidence type="ECO:0000256" key="1">
    <source>
        <dbReference type="ARBA" id="ARBA00022490"/>
    </source>
</evidence>
<dbReference type="SUPFAM" id="SSF53790">
    <property type="entry name" value="Tetrapyrrole methylase"/>
    <property type="match status" value="1"/>
</dbReference>
<protein>
    <recommendedName>
        <fullName evidence="6">Ribosomal RNA small subunit methyltransferase I</fullName>
        <ecNumber evidence="6">2.1.1.198</ecNumber>
    </recommendedName>
    <alternativeName>
        <fullName evidence="6">16S rRNA 2'-O-ribose C1402 methyltransferase</fullName>
    </alternativeName>
    <alternativeName>
        <fullName evidence="6">rRNA (cytidine-2'-O-)-methyltransferase RsmI</fullName>
    </alternativeName>
</protein>
<dbReference type="PIRSF" id="PIRSF005917">
    <property type="entry name" value="MTase_YraL"/>
    <property type="match status" value="1"/>
</dbReference>
<dbReference type="AlphaFoldDB" id="A0A2U1B8B4"/>
<dbReference type="InterPro" id="IPR014776">
    <property type="entry name" value="4pyrrole_Mease_sub2"/>
</dbReference>
<dbReference type="Pfam" id="PF00590">
    <property type="entry name" value="TP_methylase"/>
    <property type="match status" value="1"/>
</dbReference>
<proteinExistence type="inferred from homology"/>
<keyword evidence="4 6" id="KW-0808">Transferase</keyword>
<feature type="domain" description="Tetrapyrrole methylase" evidence="7">
    <location>
        <begin position="13"/>
        <end position="214"/>
    </location>
</feature>
<comment type="function">
    <text evidence="6">Catalyzes the 2'-O-methylation of the ribose of cytidine 1402 (C1402) in 16S rRNA.</text>
</comment>
<keyword evidence="1 6" id="KW-0963">Cytoplasm</keyword>
<evidence type="ECO:0000259" key="7">
    <source>
        <dbReference type="Pfam" id="PF00590"/>
    </source>
</evidence>
<reference evidence="8 9" key="1">
    <citation type="submission" date="2018-04" db="EMBL/GenBank/DDBJ databases">
        <title>Genomic Encyclopedia of Type Strains, Phase IV (KMG-IV): sequencing the most valuable type-strain genomes for metagenomic binning, comparative biology and taxonomic classification.</title>
        <authorList>
            <person name="Goeker M."/>
        </authorList>
    </citation>
    <scope>NUCLEOTIDE SEQUENCE [LARGE SCALE GENOMIC DNA]</scope>
    <source>
        <strain evidence="8 9">DSM 14823</strain>
    </source>
</reference>
<dbReference type="InterPro" id="IPR014777">
    <property type="entry name" value="4pyrrole_Mease_sub1"/>
</dbReference>
<accession>A0A2U1B8B4</accession>
<evidence type="ECO:0000256" key="2">
    <source>
        <dbReference type="ARBA" id="ARBA00022552"/>
    </source>
</evidence>
<dbReference type="InterPro" id="IPR035996">
    <property type="entry name" value="4pyrrol_Methylase_sf"/>
</dbReference>
<evidence type="ECO:0000256" key="3">
    <source>
        <dbReference type="ARBA" id="ARBA00022603"/>
    </source>
</evidence>
<dbReference type="Proteomes" id="UP000245959">
    <property type="component" value="Unassembled WGS sequence"/>
</dbReference>
<evidence type="ECO:0000313" key="9">
    <source>
        <dbReference type="Proteomes" id="UP000245959"/>
    </source>
</evidence>
<organism evidence="8 9">
    <name type="scientific">Victivallis vadensis</name>
    <dbReference type="NCBI Taxonomy" id="172901"/>
    <lineage>
        <taxon>Bacteria</taxon>
        <taxon>Pseudomonadati</taxon>
        <taxon>Lentisphaerota</taxon>
        <taxon>Lentisphaeria</taxon>
        <taxon>Victivallales</taxon>
        <taxon>Victivallaceae</taxon>
        <taxon>Victivallis</taxon>
    </lineage>
</organism>
<sequence>MNNEVQMSDCGGKLYLVSTPIGNLEDITLRALNVLKSVDLIAAEDTRHTRQLLTHFDIHTKLESFHAFNEHRKTAGLIEQIRNGLKVASVSDAGTPSIADPGFFLVREAVRAGIRPEVIPGVSALTFAATASALPVDKFAFLAFPPVKSGRRRKFFEEIRHEGKTVFFFESPHRIAKTLPEISEIVGPGAQVAVIREATKLHEEVIRGTAAELAALAGVRDWRGEFVIGVYAGKEADGQDIEEESC</sequence>
<dbReference type="GO" id="GO:0005737">
    <property type="term" value="C:cytoplasm"/>
    <property type="evidence" value="ECO:0007669"/>
    <property type="project" value="UniProtKB-SubCell"/>
</dbReference>
<dbReference type="FunFam" id="3.40.1010.10:FF:000007">
    <property type="entry name" value="Ribosomal RNA small subunit methyltransferase I"/>
    <property type="match status" value="1"/>
</dbReference>
<dbReference type="CDD" id="cd11648">
    <property type="entry name" value="RsmI"/>
    <property type="match status" value="1"/>
</dbReference>
<keyword evidence="2 6" id="KW-0698">rRNA processing</keyword>
<comment type="catalytic activity">
    <reaction evidence="6">
        <text>cytidine(1402) in 16S rRNA + S-adenosyl-L-methionine = 2'-O-methylcytidine(1402) in 16S rRNA + S-adenosyl-L-homocysteine + H(+)</text>
        <dbReference type="Rhea" id="RHEA:42924"/>
        <dbReference type="Rhea" id="RHEA-COMP:10285"/>
        <dbReference type="Rhea" id="RHEA-COMP:10286"/>
        <dbReference type="ChEBI" id="CHEBI:15378"/>
        <dbReference type="ChEBI" id="CHEBI:57856"/>
        <dbReference type="ChEBI" id="CHEBI:59789"/>
        <dbReference type="ChEBI" id="CHEBI:74495"/>
        <dbReference type="ChEBI" id="CHEBI:82748"/>
        <dbReference type="EC" id="2.1.1.198"/>
    </reaction>
</comment>
<dbReference type="EC" id="2.1.1.198" evidence="6"/>
<dbReference type="Gene3D" id="3.40.1010.10">
    <property type="entry name" value="Cobalt-precorrin-4 Transmethylase, Domain 1"/>
    <property type="match status" value="1"/>
</dbReference>
<dbReference type="PANTHER" id="PTHR46111:SF1">
    <property type="entry name" value="RIBOSOMAL RNA SMALL SUBUNIT METHYLTRANSFERASE I"/>
    <property type="match status" value="1"/>
</dbReference>
<dbReference type="NCBIfam" id="TIGR00096">
    <property type="entry name" value="16S rRNA (cytidine(1402)-2'-O)-methyltransferase"/>
    <property type="match status" value="1"/>
</dbReference>
<name>A0A2U1B8B4_9BACT</name>
<comment type="caution">
    <text evidence="8">The sequence shown here is derived from an EMBL/GenBank/DDBJ whole genome shotgun (WGS) entry which is preliminary data.</text>
</comment>
<keyword evidence="5 6" id="KW-0949">S-adenosyl-L-methionine</keyword>
<keyword evidence="9" id="KW-1185">Reference proteome</keyword>
<dbReference type="RefSeq" id="WP_207776061.1">
    <property type="nucleotide sequence ID" value="NZ_CALXNT010000118.1"/>
</dbReference>
<comment type="similarity">
    <text evidence="6">Belongs to the methyltransferase superfamily. RsmI family.</text>
</comment>
<evidence type="ECO:0000256" key="4">
    <source>
        <dbReference type="ARBA" id="ARBA00022679"/>
    </source>
</evidence>
<dbReference type="PANTHER" id="PTHR46111">
    <property type="entry name" value="RIBOSOMAL RNA SMALL SUBUNIT METHYLTRANSFERASE I"/>
    <property type="match status" value="1"/>
</dbReference>